<comment type="pathway">
    <text evidence="6">Carbohydrate degradation; 2-deoxy-D-ribose 1-phosphate degradation; D-glyceraldehyde 3-phosphate and acetaldehyde from 2-deoxy-alpha-D-ribose 1-phosphate: step 2/2.</text>
</comment>
<comment type="catalytic activity">
    <reaction evidence="5 6">
        <text>2-deoxy-D-ribose 5-phosphate = D-glyceraldehyde 3-phosphate + acetaldehyde</text>
        <dbReference type="Rhea" id="RHEA:12821"/>
        <dbReference type="ChEBI" id="CHEBI:15343"/>
        <dbReference type="ChEBI" id="CHEBI:59776"/>
        <dbReference type="ChEBI" id="CHEBI:62877"/>
        <dbReference type="EC" id="4.1.2.4"/>
    </reaction>
</comment>
<proteinExistence type="inferred from homology"/>
<dbReference type="InterPro" id="IPR011343">
    <property type="entry name" value="DeoC"/>
</dbReference>
<keyword evidence="3 6" id="KW-0456">Lyase</keyword>
<name>A0ABU2DS86_9MICC</name>
<dbReference type="Pfam" id="PF01791">
    <property type="entry name" value="DeoC"/>
    <property type="match status" value="1"/>
</dbReference>
<organism evidence="7 8">
    <name type="scientific">Nesterenkonia aerolata</name>
    <dbReference type="NCBI Taxonomy" id="3074079"/>
    <lineage>
        <taxon>Bacteria</taxon>
        <taxon>Bacillati</taxon>
        <taxon>Actinomycetota</taxon>
        <taxon>Actinomycetes</taxon>
        <taxon>Micrococcales</taxon>
        <taxon>Micrococcaceae</taxon>
        <taxon>Nesterenkonia</taxon>
    </lineage>
</organism>
<accession>A0ABU2DS86</accession>
<comment type="similarity">
    <text evidence="1 6">Belongs to the DeoC/FbaB aldolase family. DeoC type 1 subfamily.</text>
</comment>
<protein>
    <recommendedName>
        <fullName evidence="6">Deoxyribose-phosphate aldolase</fullName>
        <shortName evidence="6">DERA</shortName>
        <ecNumber evidence="6">4.1.2.4</ecNumber>
    </recommendedName>
    <alternativeName>
        <fullName evidence="6">2-deoxy-D-ribose 5-phosphate aldolase</fullName>
    </alternativeName>
    <alternativeName>
        <fullName evidence="6">Phosphodeoxyriboaldolase</fullName>
        <shortName evidence="6">Deoxyriboaldolase</shortName>
    </alternativeName>
</protein>
<dbReference type="EC" id="4.1.2.4" evidence="6"/>
<evidence type="ECO:0000256" key="1">
    <source>
        <dbReference type="ARBA" id="ARBA00010936"/>
    </source>
</evidence>
<feature type="active site" description="Schiff-base intermediate with acetaldehyde" evidence="6">
    <location>
        <position position="160"/>
    </location>
</feature>
<evidence type="ECO:0000256" key="6">
    <source>
        <dbReference type="HAMAP-Rule" id="MF_00114"/>
    </source>
</evidence>
<dbReference type="Proteomes" id="UP001251870">
    <property type="component" value="Unassembled WGS sequence"/>
</dbReference>
<dbReference type="SUPFAM" id="SSF51569">
    <property type="entry name" value="Aldolase"/>
    <property type="match status" value="1"/>
</dbReference>
<feature type="active site" description="Proton donor/acceptor" evidence="6">
    <location>
        <position position="189"/>
    </location>
</feature>
<dbReference type="SMART" id="SM01133">
    <property type="entry name" value="DeoC"/>
    <property type="match status" value="1"/>
</dbReference>
<keyword evidence="4 6" id="KW-0704">Schiff base</keyword>
<evidence type="ECO:0000313" key="8">
    <source>
        <dbReference type="Proteomes" id="UP001251870"/>
    </source>
</evidence>
<reference evidence="7 8" key="1">
    <citation type="submission" date="2023-09" db="EMBL/GenBank/DDBJ databases">
        <title>Description of three actinobacteria isolated from air of manufacturing shop in a pharmaceutical factory.</title>
        <authorList>
            <person name="Zhang D.-F."/>
        </authorList>
    </citation>
    <scope>NUCLEOTIDE SEQUENCE [LARGE SCALE GENOMIC DNA]</scope>
    <source>
        <strain evidence="7 8">LY-0111</strain>
    </source>
</reference>
<dbReference type="Gene3D" id="3.20.20.70">
    <property type="entry name" value="Aldolase class I"/>
    <property type="match status" value="1"/>
</dbReference>
<dbReference type="PANTHER" id="PTHR10889">
    <property type="entry name" value="DEOXYRIBOSE-PHOSPHATE ALDOLASE"/>
    <property type="match status" value="1"/>
</dbReference>
<sequence length="239" mass="23758">MSSTPTAAELAALIDHTALKPDTDEATVRRLIAEAREHGFASVCVNPRWVPLVAAELSGTDVGTCAVVGFPLGATTTQTKVSEAEQAVAAGATEIDMVIDIADALAGDRAALEAQIAPIAAVVHDAGALLKVIIETALLTDEAKELACRAAEAAGADYVKTSTGFSGGGATVEDVALISRLVAPRLGVKASGGVRSYADAVAFVAAGATRLGASSSLDIVGSAGRPSASGPDAGSGDAY</sequence>
<keyword evidence="2 6" id="KW-0963">Cytoplasm</keyword>
<keyword evidence="8" id="KW-1185">Reference proteome</keyword>
<dbReference type="RefSeq" id="WP_310548352.1">
    <property type="nucleotide sequence ID" value="NZ_JAVKGR010000007.1"/>
</dbReference>
<comment type="function">
    <text evidence="6">Catalyzes a reversible aldol reaction between acetaldehyde and D-glyceraldehyde 3-phosphate to generate 2-deoxy-D-ribose 5-phosphate.</text>
</comment>
<comment type="subcellular location">
    <subcellularLocation>
        <location evidence="6">Cytoplasm</location>
    </subcellularLocation>
</comment>
<gene>
    <name evidence="6 7" type="primary">deoC</name>
    <name evidence="7" type="ORF">RIL96_07260</name>
</gene>
<dbReference type="NCBIfam" id="TIGR00126">
    <property type="entry name" value="deoC"/>
    <property type="match status" value="1"/>
</dbReference>
<dbReference type="HAMAP" id="MF_00114">
    <property type="entry name" value="DeoC_type1"/>
    <property type="match status" value="1"/>
</dbReference>
<dbReference type="InterPro" id="IPR002915">
    <property type="entry name" value="DeoC/FbaB/LacD_aldolase"/>
</dbReference>
<dbReference type="InterPro" id="IPR028581">
    <property type="entry name" value="DeoC_typeI"/>
</dbReference>
<comment type="caution">
    <text evidence="7">The sequence shown here is derived from an EMBL/GenBank/DDBJ whole genome shotgun (WGS) entry which is preliminary data.</text>
</comment>
<feature type="active site" description="Proton donor/acceptor" evidence="6">
    <location>
        <position position="96"/>
    </location>
</feature>
<dbReference type="PANTHER" id="PTHR10889:SF1">
    <property type="entry name" value="DEOXYRIBOSE-PHOSPHATE ALDOLASE"/>
    <property type="match status" value="1"/>
</dbReference>
<dbReference type="CDD" id="cd00959">
    <property type="entry name" value="DeoC"/>
    <property type="match status" value="1"/>
</dbReference>
<evidence type="ECO:0000256" key="2">
    <source>
        <dbReference type="ARBA" id="ARBA00022490"/>
    </source>
</evidence>
<dbReference type="PIRSF" id="PIRSF001357">
    <property type="entry name" value="DeoC"/>
    <property type="match status" value="1"/>
</dbReference>
<evidence type="ECO:0000256" key="3">
    <source>
        <dbReference type="ARBA" id="ARBA00023239"/>
    </source>
</evidence>
<evidence type="ECO:0000313" key="7">
    <source>
        <dbReference type="EMBL" id="MDR8019363.1"/>
    </source>
</evidence>
<dbReference type="InterPro" id="IPR013785">
    <property type="entry name" value="Aldolase_TIM"/>
</dbReference>
<evidence type="ECO:0000256" key="5">
    <source>
        <dbReference type="ARBA" id="ARBA00048791"/>
    </source>
</evidence>
<evidence type="ECO:0000256" key="4">
    <source>
        <dbReference type="ARBA" id="ARBA00023270"/>
    </source>
</evidence>
<dbReference type="GO" id="GO:0004139">
    <property type="term" value="F:deoxyribose-phosphate aldolase activity"/>
    <property type="evidence" value="ECO:0007669"/>
    <property type="project" value="UniProtKB-EC"/>
</dbReference>
<dbReference type="EMBL" id="JAVKGR010000007">
    <property type="protein sequence ID" value="MDR8019363.1"/>
    <property type="molecule type" value="Genomic_DNA"/>
</dbReference>